<dbReference type="EMBL" id="LAZR01025509">
    <property type="protein sequence ID" value="KKL71698.1"/>
    <property type="molecule type" value="Genomic_DNA"/>
</dbReference>
<accession>A0A0F9EC96</accession>
<dbReference type="AlphaFoldDB" id="A0A0F9EC96"/>
<gene>
    <name evidence="1" type="ORF">LCGC14_2092290</name>
</gene>
<sequence>MPGVPKPLLGGALTPVTRLCAGCLEPVWASQVWPATVVPYCMDCAAVAVPLDAVIGLTEEVVREIQEVVGVSREEILAKHHDVIRELADRHHHPRRRADV</sequence>
<proteinExistence type="predicted"/>
<reference evidence="1" key="1">
    <citation type="journal article" date="2015" name="Nature">
        <title>Complex archaea that bridge the gap between prokaryotes and eukaryotes.</title>
        <authorList>
            <person name="Spang A."/>
            <person name="Saw J.H."/>
            <person name="Jorgensen S.L."/>
            <person name="Zaremba-Niedzwiedzka K."/>
            <person name="Martijn J."/>
            <person name="Lind A.E."/>
            <person name="van Eijk R."/>
            <person name="Schleper C."/>
            <person name="Guy L."/>
            <person name="Ettema T.J."/>
        </authorList>
    </citation>
    <scope>NUCLEOTIDE SEQUENCE</scope>
</reference>
<organism evidence="1">
    <name type="scientific">marine sediment metagenome</name>
    <dbReference type="NCBI Taxonomy" id="412755"/>
    <lineage>
        <taxon>unclassified sequences</taxon>
        <taxon>metagenomes</taxon>
        <taxon>ecological metagenomes</taxon>
    </lineage>
</organism>
<evidence type="ECO:0000313" key="1">
    <source>
        <dbReference type="EMBL" id="KKL71698.1"/>
    </source>
</evidence>
<name>A0A0F9EC96_9ZZZZ</name>
<comment type="caution">
    <text evidence="1">The sequence shown here is derived from an EMBL/GenBank/DDBJ whole genome shotgun (WGS) entry which is preliminary data.</text>
</comment>
<protein>
    <submittedName>
        <fullName evidence="1">Uncharacterized protein</fullName>
    </submittedName>
</protein>